<dbReference type="InterPro" id="IPR004623">
    <property type="entry name" value="KdpA"/>
</dbReference>
<keyword evidence="5 9" id="KW-0630">Potassium</keyword>
<feature type="transmembrane region" description="Helical" evidence="9">
    <location>
        <begin position="62"/>
        <end position="80"/>
    </location>
</feature>
<keyword evidence="11" id="KW-1185">Reference proteome</keyword>
<feature type="transmembrane region" description="Helical" evidence="9">
    <location>
        <begin position="371"/>
        <end position="391"/>
    </location>
</feature>
<dbReference type="RefSeq" id="WP_113630286.1">
    <property type="nucleotide sequence ID" value="NZ_QHCV01000016.1"/>
</dbReference>
<feature type="transmembrane region" description="Helical" evidence="9">
    <location>
        <begin position="281"/>
        <end position="300"/>
    </location>
</feature>
<evidence type="ECO:0000313" key="11">
    <source>
        <dbReference type="Proteomes" id="UP000251577"/>
    </source>
</evidence>
<keyword evidence="1 9" id="KW-0813">Transport</keyword>
<evidence type="ECO:0000313" key="10">
    <source>
        <dbReference type="EMBL" id="RAV32603.1"/>
    </source>
</evidence>
<evidence type="ECO:0000256" key="3">
    <source>
        <dbReference type="ARBA" id="ARBA00022538"/>
    </source>
</evidence>
<sequence length="550" mass="57988">MSGTWTGWIPVAVILLALALVYVPLGNYMARVFSSEHDTAVERALYKITGVNPKGKQHWMKYASSVLAFSVVSIVVLYLLQRVQGHLPLAHGMGAVHPDQAWNTAVSFVTNTNWQSYSGEEAMTQLTQMAGLAVQNFVSAAVGISVAIALVRGLANREGDGVIGNFWVDLTRTLMRILLPIALVGAVLLITQGAIQNFNAPQSFSTIAGGQQSIPGGAVASQEVIKELGTNGGGYFNANSAHPYENPTMWSNVLEIFLILVIPVSLTRTFGKLVRDVRQGWALLATMAVLFFASFAVVAASESSLGIPGGGAMEGKEYRFGVIPSSFFAVSTTMTSTGAVDSFHSSYSPLGGCMLILDMMLGEISPGGVGSGLYGMLIIAILSVFVAGLMVGRTPEYLGKRIGISEITKASMYLLIMPALVLAGVGISTMLPNTRDSMSTTGPHGFSDIVYAYTSASNNNGSAFAGFGADTPWFNISLAVAMMLGRFLPIIFALALAGAFAKQRPAEATAGTLPTHRPQFVGVMVGIALILGALTFLPTLVLGPLTEALQ</sequence>
<reference evidence="10 11" key="1">
    <citation type="journal article" date="2018" name="Syst. Appl. Microbiol.">
        <title>Corynebacterium heidelbergense sp. nov., isolated from the preen glands of Egyptian geese (Alopochen aegyptiacus).</title>
        <authorList>
            <person name="Braun M.S."/>
            <person name="Wang E."/>
            <person name="Zimmermann S."/>
            <person name="Wink M."/>
        </authorList>
    </citation>
    <scope>NUCLEOTIDE SEQUENCE [LARGE SCALE GENOMIC DNA]</scope>
    <source>
        <strain evidence="10 11">647</strain>
    </source>
</reference>
<keyword evidence="6 9" id="KW-1133">Transmembrane helix</keyword>
<feature type="transmembrane region" description="Helical" evidence="9">
    <location>
        <begin position="520"/>
        <end position="541"/>
    </location>
</feature>
<dbReference type="AlphaFoldDB" id="A0A364V7G3"/>
<dbReference type="GO" id="GO:0008556">
    <property type="term" value="F:P-type potassium transmembrane transporter activity"/>
    <property type="evidence" value="ECO:0007669"/>
    <property type="project" value="InterPro"/>
</dbReference>
<evidence type="ECO:0000256" key="2">
    <source>
        <dbReference type="ARBA" id="ARBA00022475"/>
    </source>
</evidence>
<feature type="transmembrane region" description="Helical" evidence="9">
    <location>
        <begin position="412"/>
        <end position="431"/>
    </location>
</feature>
<dbReference type="NCBIfam" id="TIGR00680">
    <property type="entry name" value="kdpA"/>
    <property type="match status" value="1"/>
</dbReference>
<comment type="subunit">
    <text evidence="9">The system is composed of three essential subunits: KdpA, KdpB and KdpC.</text>
</comment>
<evidence type="ECO:0000256" key="1">
    <source>
        <dbReference type="ARBA" id="ARBA00022448"/>
    </source>
</evidence>
<name>A0A364V7G3_9CORY</name>
<feature type="transmembrane region" description="Helical" evidence="9">
    <location>
        <begin position="476"/>
        <end position="500"/>
    </location>
</feature>
<dbReference type="Pfam" id="PF03814">
    <property type="entry name" value="KdpA"/>
    <property type="match status" value="1"/>
</dbReference>
<dbReference type="HAMAP" id="MF_00275">
    <property type="entry name" value="KdpA"/>
    <property type="match status" value="1"/>
</dbReference>
<keyword evidence="3 9" id="KW-0633">Potassium transport</keyword>
<comment type="function">
    <text evidence="9">Part of the high-affinity ATP-driven potassium transport (or Kdp) system, which catalyzes the hydrolysis of ATP coupled with the electrogenic transport of potassium into the cytoplasm. This subunit binds the extracellular potassium ions and delivers the ions to the membrane domain of KdpB through an intramembrane tunnel.</text>
</comment>
<evidence type="ECO:0000256" key="7">
    <source>
        <dbReference type="ARBA" id="ARBA00023065"/>
    </source>
</evidence>
<dbReference type="PIRSF" id="PIRSF001294">
    <property type="entry name" value="K_ATPaseA"/>
    <property type="match status" value="1"/>
</dbReference>
<feature type="transmembrane region" description="Helical" evidence="9">
    <location>
        <begin position="176"/>
        <end position="195"/>
    </location>
</feature>
<comment type="caution">
    <text evidence="10">The sequence shown here is derived from an EMBL/GenBank/DDBJ whole genome shotgun (WGS) entry which is preliminary data.</text>
</comment>
<proteinExistence type="inferred from homology"/>
<keyword evidence="8 9" id="KW-0472">Membrane</keyword>
<dbReference type="GO" id="GO:0030955">
    <property type="term" value="F:potassium ion binding"/>
    <property type="evidence" value="ECO:0007669"/>
    <property type="project" value="UniProtKB-UniRule"/>
</dbReference>
<dbReference type="EMBL" id="QHCV01000016">
    <property type="protein sequence ID" value="RAV32603.1"/>
    <property type="molecule type" value="Genomic_DNA"/>
</dbReference>
<comment type="similarity">
    <text evidence="9">Belongs to the KdpA family.</text>
</comment>
<comment type="subcellular location">
    <subcellularLocation>
        <location evidence="9">Cell membrane</location>
        <topology evidence="9">Multi-pass membrane protein</topology>
    </subcellularLocation>
</comment>
<evidence type="ECO:0000256" key="8">
    <source>
        <dbReference type="ARBA" id="ARBA00023136"/>
    </source>
</evidence>
<accession>A0A364V7G3</accession>
<dbReference type="GO" id="GO:0005886">
    <property type="term" value="C:plasma membrane"/>
    <property type="evidence" value="ECO:0007669"/>
    <property type="project" value="UniProtKB-SubCell"/>
</dbReference>
<evidence type="ECO:0000256" key="5">
    <source>
        <dbReference type="ARBA" id="ARBA00022958"/>
    </source>
</evidence>
<protein>
    <recommendedName>
        <fullName evidence="9">Potassium-transporting ATPase potassium-binding subunit</fullName>
    </recommendedName>
    <alternativeName>
        <fullName evidence="9">ATP phosphohydrolase [potassium-transporting] A chain</fullName>
    </alternativeName>
    <alternativeName>
        <fullName evidence="9">Potassium-binding and translocating subunit A</fullName>
    </alternativeName>
    <alternativeName>
        <fullName evidence="9">Potassium-translocating ATPase A chain</fullName>
    </alternativeName>
</protein>
<organism evidence="10 11">
    <name type="scientific">Corynebacterium heidelbergense</name>
    <dbReference type="NCBI Taxonomy" id="2055947"/>
    <lineage>
        <taxon>Bacteria</taxon>
        <taxon>Bacillati</taxon>
        <taxon>Actinomycetota</taxon>
        <taxon>Actinomycetes</taxon>
        <taxon>Mycobacteriales</taxon>
        <taxon>Corynebacteriaceae</taxon>
        <taxon>Corynebacterium</taxon>
    </lineage>
</organism>
<keyword evidence="7 9" id="KW-0406">Ion transport</keyword>
<dbReference type="Proteomes" id="UP000251577">
    <property type="component" value="Unassembled WGS sequence"/>
</dbReference>
<keyword evidence="2 9" id="KW-1003">Cell membrane</keyword>
<feature type="transmembrane region" description="Helical" evidence="9">
    <location>
        <begin position="133"/>
        <end position="155"/>
    </location>
</feature>
<feature type="transmembrane region" description="Helical" evidence="9">
    <location>
        <begin position="6"/>
        <end position="25"/>
    </location>
</feature>
<dbReference type="PANTHER" id="PTHR30607:SF2">
    <property type="entry name" value="POTASSIUM-TRANSPORTING ATPASE POTASSIUM-BINDING SUBUNIT"/>
    <property type="match status" value="1"/>
</dbReference>
<evidence type="ECO:0000256" key="4">
    <source>
        <dbReference type="ARBA" id="ARBA00022692"/>
    </source>
</evidence>
<keyword evidence="4 9" id="KW-0812">Transmembrane</keyword>
<gene>
    <name evidence="9" type="primary">kdpA</name>
    <name evidence="10" type="ORF">DLJ54_02545</name>
</gene>
<feature type="transmembrane region" description="Helical" evidence="9">
    <location>
        <begin position="249"/>
        <end position="269"/>
    </location>
</feature>
<dbReference type="PANTHER" id="PTHR30607">
    <property type="entry name" value="POTASSIUM-TRANSPORTING ATPASE A CHAIN"/>
    <property type="match status" value="1"/>
</dbReference>
<evidence type="ECO:0000256" key="6">
    <source>
        <dbReference type="ARBA" id="ARBA00022989"/>
    </source>
</evidence>
<evidence type="ECO:0000256" key="9">
    <source>
        <dbReference type="HAMAP-Rule" id="MF_00275"/>
    </source>
</evidence>